<evidence type="ECO:0000256" key="6">
    <source>
        <dbReference type="SAM" id="SignalP"/>
    </source>
</evidence>
<dbReference type="PANTHER" id="PTHR34820">
    <property type="entry name" value="INNER MEMBRANE PROTEIN YEBZ"/>
    <property type="match status" value="1"/>
</dbReference>
<dbReference type="InterPro" id="IPR014755">
    <property type="entry name" value="Cu-Rt/internalin_Ig-like"/>
</dbReference>
<dbReference type="PROSITE" id="PS51318">
    <property type="entry name" value="TAT"/>
    <property type="match status" value="1"/>
</dbReference>
<keyword evidence="5" id="KW-0472">Membrane</keyword>
<feature type="signal peptide" evidence="6">
    <location>
        <begin position="1"/>
        <end position="31"/>
    </location>
</feature>
<keyword evidence="3 6" id="KW-0732">Signal</keyword>
<evidence type="ECO:0000259" key="7">
    <source>
        <dbReference type="Pfam" id="PF04234"/>
    </source>
</evidence>
<dbReference type="InterPro" id="IPR006311">
    <property type="entry name" value="TAT_signal"/>
</dbReference>
<proteinExistence type="predicted"/>
<evidence type="ECO:0000256" key="3">
    <source>
        <dbReference type="ARBA" id="ARBA00022729"/>
    </source>
</evidence>
<evidence type="ECO:0000313" key="8">
    <source>
        <dbReference type="EMBL" id="GAA2528401.1"/>
    </source>
</evidence>
<dbReference type="PANTHER" id="PTHR34820:SF4">
    <property type="entry name" value="INNER MEMBRANE PROTEIN YEBZ"/>
    <property type="match status" value="1"/>
</dbReference>
<evidence type="ECO:0000256" key="2">
    <source>
        <dbReference type="ARBA" id="ARBA00022723"/>
    </source>
</evidence>
<keyword evidence="2" id="KW-0479">Metal-binding</keyword>
<keyword evidence="5" id="KW-0812">Transmembrane</keyword>
<organism evidence="8 9">
    <name type="scientific">Pilimelia columellifera subsp. columellifera</name>
    <dbReference type="NCBI Taxonomy" id="706583"/>
    <lineage>
        <taxon>Bacteria</taxon>
        <taxon>Bacillati</taxon>
        <taxon>Actinomycetota</taxon>
        <taxon>Actinomycetes</taxon>
        <taxon>Micromonosporales</taxon>
        <taxon>Micromonosporaceae</taxon>
        <taxon>Pilimelia</taxon>
    </lineage>
</organism>
<keyword evidence="9" id="KW-1185">Reference proteome</keyword>
<reference evidence="8 9" key="1">
    <citation type="journal article" date="2019" name="Int. J. Syst. Evol. Microbiol.">
        <title>The Global Catalogue of Microorganisms (GCM) 10K type strain sequencing project: providing services to taxonomists for standard genome sequencing and annotation.</title>
        <authorList>
            <consortium name="The Broad Institute Genomics Platform"/>
            <consortium name="The Broad Institute Genome Sequencing Center for Infectious Disease"/>
            <person name="Wu L."/>
            <person name="Ma J."/>
        </authorList>
    </citation>
    <scope>NUCLEOTIDE SEQUENCE [LARGE SCALE GENOMIC DNA]</scope>
    <source>
        <strain evidence="8 9">JCM 3367</strain>
    </source>
</reference>
<dbReference type="EMBL" id="BAAARY010000015">
    <property type="protein sequence ID" value="GAA2528401.1"/>
    <property type="molecule type" value="Genomic_DNA"/>
</dbReference>
<evidence type="ECO:0000256" key="1">
    <source>
        <dbReference type="ARBA" id="ARBA00004196"/>
    </source>
</evidence>
<sequence>MPAPTRRRTAKVLAASAAAALLVALAPAAPAAAHNQLLSAVPAKNATVTKAPKAIDLVFLEEPDAGFTTVLLTDAAQQQTPLGPPTVRGTKATVAVTGQLANGVYQVAYRVVSIDGHPVQGSFRFTVADPAAPPPVAVTPSPAAPTADAGLAASASGWPTWSLVGGGAAVTALIVGTLFLTRRRSGR</sequence>
<dbReference type="Proteomes" id="UP001499978">
    <property type="component" value="Unassembled WGS sequence"/>
</dbReference>
<feature type="transmembrane region" description="Helical" evidence="5">
    <location>
        <begin position="161"/>
        <end position="181"/>
    </location>
</feature>
<gene>
    <name evidence="8" type="ORF">GCM10010201_29200</name>
</gene>
<protein>
    <recommendedName>
        <fullName evidence="7">CopC domain-containing protein</fullName>
    </recommendedName>
</protein>
<accession>A0ABN3NPF9</accession>
<dbReference type="Gene3D" id="2.60.40.1220">
    <property type="match status" value="1"/>
</dbReference>
<keyword evidence="5" id="KW-1133">Transmembrane helix</keyword>
<evidence type="ECO:0000313" key="9">
    <source>
        <dbReference type="Proteomes" id="UP001499978"/>
    </source>
</evidence>
<evidence type="ECO:0000256" key="4">
    <source>
        <dbReference type="ARBA" id="ARBA00023008"/>
    </source>
</evidence>
<evidence type="ECO:0000256" key="5">
    <source>
        <dbReference type="SAM" id="Phobius"/>
    </source>
</evidence>
<dbReference type="RefSeq" id="WP_344173374.1">
    <property type="nucleotide sequence ID" value="NZ_BAAARY010000015.1"/>
</dbReference>
<feature type="chain" id="PRO_5046097819" description="CopC domain-containing protein" evidence="6">
    <location>
        <begin position="32"/>
        <end position="187"/>
    </location>
</feature>
<dbReference type="InterPro" id="IPR032694">
    <property type="entry name" value="CopC/D"/>
</dbReference>
<dbReference type="InterPro" id="IPR014756">
    <property type="entry name" value="Ig_E-set"/>
</dbReference>
<keyword evidence="4" id="KW-0186">Copper</keyword>
<dbReference type="SUPFAM" id="SSF81296">
    <property type="entry name" value="E set domains"/>
    <property type="match status" value="1"/>
</dbReference>
<dbReference type="InterPro" id="IPR007348">
    <property type="entry name" value="CopC_dom"/>
</dbReference>
<name>A0ABN3NPF9_9ACTN</name>
<feature type="domain" description="CopC" evidence="7">
    <location>
        <begin position="34"/>
        <end position="127"/>
    </location>
</feature>
<dbReference type="Pfam" id="PF04234">
    <property type="entry name" value="CopC"/>
    <property type="match status" value="1"/>
</dbReference>
<comment type="subcellular location">
    <subcellularLocation>
        <location evidence="1">Cell envelope</location>
    </subcellularLocation>
</comment>
<comment type="caution">
    <text evidence="8">The sequence shown here is derived from an EMBL/GenBank/DDBJ whole genome shotgun (WGS) entry which is preliminary data.</text>
</comment>